<dbReference type="EMBL" id="MHLZ01000035">
    <property type="protein sequence ID" value="OGZ19361.1"/>
    <property type="molecule type" value="Genomic_DNA"/>
</dbReference>
<proteinExistence type="predicted"/>
<accession>A0A1G2E282</accession>
<dbReference type="Proteomes" id="UP000177360">
    <property type="component" value="Unassembled WGS sequence"/>
</dbReference>
<evidence type="ECO:0000313" key="2">
    <source>
        <dbReference type="Proteomes" id="UP000177360"/>
    </source>
</evidence>
<reference evidence="1 2" key="1">
    <citation type="journal article" date="2016" name="Nat. Commun.">
        <title>Thousands of microbial genomes shed light on interconnected biogeochemical processes in an aquifer system.</title>
        <authorList>
            <person name="Anantharaman K."/>
            <person name="Brown C.T."/>
            <person name="Hug L.A."/>
            <person name="Sharon I."/>
            <person name="Castelle C.J."/>
            <person name="Probst A.J."/>
            <person name="Thomas B.C."/>
            <person name="Singh A."/>
            <person name="Wilkins M.J."/>
            <person name="Karaoz U."/>
            <person name="Brodie E.L."/>
            <person name="Williams K.H."/>
            <person name="Hubbard S.S."/>
            <person name="Banfield J.F."/>
        </authorList>
    </citation>
    <scope>NUCLEOTIDE SEQUENCE [LARGE SCALE GENOMIC DNA]</scope>
</reference>
<gene>
    <name evidence="1" type="ORF">A2626_02215</name>
</gene>
<name>A0A1G2E282_9BACT</name>
<evidence type="ECO:0000313" key="1">
    <source>
        <dbReference type="EMBL" id="OGZ19361.1"/>
    </source>
</evidence>
<protein>
    <submittedName>
        <fullName evidence="1">Uncharacterized protein</fullName>
    </submittedName>
</protein>
<dbReference type="AlphaFoldDB" id="A0A1G2E282"/>
<comment type="caution">
    <text evidence="1">The sequence shown here is derived from an EMBL/GenBank/DDBJ whole genome shotgun (WGS) entry which is preliminary data.</text>
</comment>
<organism evidence="1 2">
    <name type="scientific">Candidatus Nealsonbacteria bacterium RIFCSPHIGHO2_01_FULL_38_55</name>
    <dbReference type="NCBI Taxonomy" id="1801664"/>
    <lineage>
        <taxon>Bacteria</taxon>
        <taxon>Candidatus Nealsoniibacteriota</taxon>
    </lineage>
</organism>
<sequence length="112" mass="12899">MIKIIYELNGGDIAIAFEDGKLVFLNGIKAGRLIPEWVRIYGDELKGIKKADIKFERNYSINIPNDEINEIKKTENKYYLLISGQVKNYQIQISPEELKFILFSNSEIDNNG</sequence>